<accession>A0A941DHX7</accession>
<dbReference type="PANTHER" id="PTHR31793:SF27">
    <property type="entry name" value="NOVEL THIOESTERASE SUPERFAMILY DOMAIN AND SAPOSIN A-TYPE DOMAIN CONTAINING PROTEIN (0610012H03RIK)"/>
    <property type="match status" value="1"/>
</dbReference>
<organism evidence="3 4">
    <name type="scientific">Undibacterium luofuense</name>
    <dbReference type="NCBI Taxonomy" id="2828733"/>
    <lineage>
        <taxon>Bacteria</taxon>
        <taxon>Pseudomonadati</taxon>
        <taxon>Pseudomonadota</taxon>
        <taxon>Betaproteobacteria</taxon>
        <taxon>Burkholderiales</taxon>
        <taxon>Oxalobacteraceae</taxon>
        <taxon>Undibacterium</taxon>
    </lineage>
</organism>
<evidence type="ECO:0000256" key="1">
    <source>
        <dbReference type="ARBA" id="ARBA00005953"/>
    </source>
</evidence>
<evidence type="ECO:0000256" key="2">
    <source>
        <dbReference type="ARBA" id="ARBA00022801"/>
    </source>
</evidence>
<dbReference type="CDD" id="cd00586">
    <property type="entry name" value="4HBT"/>
    <property type="match status" value="1"/>
</dbReference>
<proteinExistence type="inferred from homology"/>
<dbReference type="InterPro" id="IPR050563">
    <property type="entry name" value="4-hydroxybenzoyl-CoA_TE"/>
</dbReference>
<comment type="caution">
    <text evidence="3">The sequence shown here is derived from an EMBL/GenBank/DDBJ whole genome shotgun (WGS) entry which is preliminary data.</text>
</comment>
<reference evidence="3" key="1">
    <citation type="submission" date="2021-04" db="EMBL/GenBank/DDBJ databases">
        <title>novel species isolated from subtropical streams in China.</title>
        <authorList>
            <person name="Lu H."/>
        </authorList>
    </citation>
    <scope>NUCLEOTIDE SEQUENCE</scope>
    <source>
        <strain evidence="3">LFS511W</strain>
    </source>
</reference>
<evidence type="ECO:0000313" key="3">
    <source>
        <dbReference type="EMBL" id="MBR7781068.1"/>
    </source>
</evidence>
<sequence>MARLELNLPEHAFCFSTQIEVRVTDVNAADHLGNEALVALLSEARARFLQHLGIDETGHDGPGILVADLAVKYRAEAHRHDALLFETGFCDFNKYGADIIYRVSRPADQTLIAIAKTGFVFFDYQAGKMLTVPDNFRQQFAAG</sequence>
<dbReference type="AlphaFoldDB" id="A0A941DHX7"/>
<evidence type="ECO:0000313" key="4">
    <source>
        <dbReference type="Proteomes" id="UP000680067"/>
    </source>
</evidence>
<dbReference type="Pfam" id="PF13279">
    <property type="entry name" value="4HBT_2"/>
    <property type="match status" value="1"/>
</dbReference>
<name>A0A941DHX7_9BURK</name>
<dbReference type="RefSeq" id="WP_212686405.1">
    <property type="nucleotide sequence ID" value="NZ_JAGSPN010000001.1"/>
</dbReference>
<dbReference type="SUPFAM" id="SSF54637">
    <property type="entry name" value="Thioesterase/thiol ester dehydrase-isomerase"/>
    <property type="match status" value="1"/>
</dbReference>
<dbReference type="Gene3D" id="3.10.129.10">
    <property type="entry name" value="Hotdog Thioesterase"/>
    <property type="match status" value="1"/>
</dbReference>
<dbReference type="PANTHER" id="PTHR31793">
    <property type="entry name" value="4-HYDROXYBENZOYL-COA THIOESTERASE FAMILY MEMBER"/>
    <property type="match status" value="1"/>
</dbReference>
<keyword evidence="4" id="KW-1185">Reference proteome</keyword>
<comment type="similarity">
    <text evidence="1">Belongs to the 4-hydroxybenzoyl-CoA thioesterase family.</text>
</comment>
<dbReference type="EMBL" id="JAGSPN010000001">
    <property type="protein sequence ID" value="MBR7781068.1"/>
    <property type="molecule type" value="Genomic_DNA"/>
</dbReference>
<dbReference type="Proteomes" id="UP000680067">
    <property type="component" value="Unassembled WGS sequence"/>
</dbReference>
<dbReference type="GO" id="GO:0047617">
    <property type="term" value="F:fatty acyl-CoA hydrolase activity"/>
    <property type="evidence" value="ECO:0007669"/>
    <property type="project" value="TreeGrafter"/>
</dbReference>
<dbReference type="InterPro" id="IPR029069">
    <property type="entry name" value="HotDog_dom_sf"/>
</dbReference>
<keyword evidence="2" id="KW-0378">Hydrolase</keyword>
<gene>
    <name evidence="3" type="ORF">KDM89_02850</name>
</gene>
<protein>
    <submittedName>
        <fullName evidence="3">Thioesterase family protein</fullName>
    </submittedName>
</protein>